<dbReference type="EMBL" id="UINC01028384">
    <property type="protein sequence ID" value="SVB09272.1"/>
    <property type="molecule type" value="Genomic_DNA"/>
</dbReference>
<organism evidence="1">
    <name type="scientific">marine metagenome</name>
    <dbReference type="NCBI Taxonomy" id="408172"/>
    <lineage>
        <taxon>unclassified sequences</taxon>
        <taxon>metagenomes</taxon>
        <taxon>ecological metagenomes</taxon>
    </lineage>
</organism>
<proteinExistence type="predicted"/>
<sequence>MKCDICGGTGGHVDETTDEKGYSYGDVLCDHCGADFSDQEAARAGF</sequence>
<accession>A0A382B7M7</accession>
<dbReference type="AlphaFoldDB" id="A0A382B7M7"/>
<reference evidence="1" key="1">
    <citation type="submission" date="2018-05" db="EMBL/GenBank/DDBJ databases">
        <authorList>
            <person name="Lanie J.A."/>
            <person name="Ng W.-L."/>
            <person name="Kazmierczak K.M."/>
            <person name="Andrzejewski T.M."/>
            <person name="Davidsen T.M."/>
            <person name="Wayne K.J."/>
            <person name="Tettelin H."/>
            <person name="Glass J.I."/>
            <person name="Rusch D."/>
            <person name="Podicherti R."/>
            <person name="Tsui H.-C.T."/>
            <person name="Winkler M.E."/>
        </authorList>
    </citation>
    <scope>NUCLEOTIDE SEQUENCE</scope>
</reference>
<evidence type="ECO:0000313" key="1">
    <source>
        <dbReference type="EMBL" id="SVB09272.1"/>
    </source>
</evidence>
<name>A0A382B7M7_9ZZZZ</name>
<protein>
    <submittedName>
        <fullName evidence="1">Uncharacterized protein</fullName>
    </submittedName>
</protein>
<gene>
    <name evidence="1" type="ORF">METZ01_LOCUS162126</name>
</gene>